<feature type="transmembrane region" description="Helical" evidence="1">
    <location>
        <begin position="87"/>
        <end position="106"/>
    </location>
</feature>
<dbReference type="AlphaFoldDB" id="F9ZB66"/>
<keyword evidence="3" id="KW-1185">Reference proteome</keyword>
<dbReference type="EMBL" id="CP002544">
    <property type="protein sequence ID" value="ADY34401.1"/>
    <property type="molecule type" value="Genomic_DNA"/>
</dbReference>
<dbReference type="STRING" id="709991.Odosp_3449"/>
<dbReference type="KEGG" id="osp:Odosp_3449"/>
<accession>F9ZB66</accession>
<evidence type="ECO:0000313" key="3">
    <source>
        <dbReference type="Proteomes" id="UP000006657"/>
    </source>
</evidence>
<reference evidence="2 3" key="1">
    <citation type="journal article" date="2011" name="Stand. Genomic Sci.">
        <title>Complete genome sequence of Odoribacter splanchnicus type strain (1651/6).</title>
        <authorList>
            <consortium name="US DOE Joint Genome Institute (JGI-PGF)"/>
            <person name="Goker M."/>
            <person name="Gronow S."/>
            <person name="Zeytun A."/>
            <person name="Nolan M."/>
            <person name="Lucas S."/>
            <person name="Lapidus A."/>
            <person name="Hammon N."/>
            <person name="Deshpande S."/>
            <person name="Cheng J.F."/>
            <person name="Pitluck S."/>
            <person name="Liolios K."/>
            <person name="Pagani I."/>
            <person name="Ivanova N."/>
            <person name="Mavromatis K."/>
            <person name="Ovchinikova G."/>
            <person name="Pati A."/>
            <person name="Tapia R."/>
            <person name="Han C."/>
            <person name="Goodwin L."/>
            <person name="Chen A."/>
            <person name="Palaniappan K."/>
            <person name="Land M."/>
            <person name="Hauser L."/>
            <person name="Jeffries C.D."/>
            <person name="Brambilla E.M."/>
            <person name="Rohde M."/>
            <person name="Detter J.C."/>
            <person name="Woyke T."/>
            <person name="Bristow J."/>
            <person name="Markowitz V."/>
            <person name="Hugenholtz P."/>
            <person name="Eisen J.A."/>
            <person name="Kyrpides N.C."/>
            <person name="Klenk H.P."/>
        </authorList>
    </citation>
    <scope>NUCLEOTIDE SEQUENCE [LARGE SCALE GENOMIC DNA]</scope>
    <source>
        <strain evidence="3">ATCC 29572 / DSM 20712 / JCM 15291 / NCTC 10825 / 1651/6</strain>
    </source>
</reference>
<keyword evidence="1" id="KW-0812">Transmembrane</keyword>
<proteinExistence type="predicted"/>
<sequence>MIIIQWLLVTPLVPSSRFSLLRLSVDVCIVAYLLIFCTYYKVFPRKKLKRFWIPYLLYMIGVYLYIVSENDWDFSIVTIDYYMLLGWLIPLGGLCFFAVMFIYYYFTLKRSILKVIRYVFSGGIFKQI</sequence>
<dbReference type="HOGENOM" id="CLU_1957342_0_0_10"/>
<evidence type="ECO:0000313" key="2">
    <source>
        <dbReference type="EMBL" id="ADY34401.1"/>
    </source>
</evidence>
<evidence type="ECO:0000256" key="1">
    <source>
        <dbReference type="SAM" id="Phobius"/>
    </source>
</evidence>
<gene>
    <name evidence="2" type="ordered locus">Odosp_3449</name>
</gene>
<dbReference type="PaxDb" id="709991-Odosp_3449"/>
<organism evidence="2 3">
    <name type="scientific">Odoribacter splanchnicus (strain ATCC 29572 / DSM 20712 / CIP 104287 / JCM 15291 / NCTC 10825 / 1651/6)</name>
    <name type="common">Bacteroides splanchnicus</name>
    <dbReference type="NCBI Taxonomy" id="709991"/>
    <lineage>
        <taxon>Bacteria</taxon>
        <taxon>Pseudomonadati</taxon>
        <taxon>Bacteroidota</taxon>
        <taxon>Bacteroidia</taxon>
        <taxon>Bacteroidales</taxon>
        <taxon>Odoribacteraceae</taxon>
        <taxon>Odoribacter</taxon>
    </lineage>
</organism>
<name>F9ZB66_ODOSD</name>
<dbReference type="Proteomes" id="UP000006657">
    <property type="component" value="Chromosome"/>
</dbReference>
<feature type="transmembrane region" description="Helical" evidence="1">
    <location>
        <begin position="20"/>
        <end position="39"/>
    </location>
</feature>
<protein>
    <submittedName>
        <fullName evidence="2">Uncharacterized protein</fullName>
    </submittedName>
</protein>
<keyword evidence="1" id="KW-0472">Membrane</keyword>
<keyword evidence="1" id="KW-1133">Transmembrane helix</keyword>
<feature type="transmembrane region" description="Helical" evidence="1">
    <location>
        <begin position="51"/>
        <end position="67"/>
    </location>
</feature>